<keyword evidence="3" id="KW-0239">DNA-directed DNA polymerase</keyword>
<evidence type="ECO:0000259" key="4">
    <source>
        <dbReference type="PROSITE" id="PS50173"/>
    </source>
</evidence>
<keyword evidence="5" id="KW-0808">Transferase</keyword>
<dbReference type="PROSITE" id="PS50173">
    <property type="entry name" value="UMUC"/>
    <property type="match status" value="1"/>
</dbReference>
<dbReference type="CDD" id="cd03586">
    <property type="entry name" value="PolY_Pol_IV_kappa"/>
    <property type="match status" value="1"/>
</dbReference>
<dbReference type="Pfam" id="PF11799">
    <property type="entry name" value="IMS_C"/>
    <property type="match status" value="1"/>
</dbReference>
<sequence>MGTTLIGHIDSDCFYVSCERVRSYTLRGVPCGVLGNQGACVIAKSYELKSYGVKTGHPIWEAKKLCPHAVFVKRDFRWYEVISRRLLELLKMVSPRVEYYSIDEMFFDAGELQRYFQLPLQEATRALQTLVQDEVGVPVSIGIAPSRALAKLGSDAAKPFGVRIVDRENCEAFLRSQPVGELCGIGRRSERKLQDRNIHTCWDFRQADRLLIRDLLTIKGEALWWELRGDSVTPIQTSRPPHKAIARGGSCGGKTSDPERIRAWAVRNIERLIEALDHHRVYARHISLQIDANKTALWLGRTPLAVPSASFRTIYDAVMPMLAAAPREHLVSHMHIIAENLVWRDRIQKSLFFEDAQSPLDQIKRNINQKLGRFAIRSAETLPLHEIYHDTTHNYDICDISGKMCF</sequence>
<dbReference type="GO" id="GO:0003684">
    <property type="term" value="F:damaged DNA binding"/>
    <property type="evidence" value="ECO:0007669"/>
    <property type="project" value="InterPro"/>
</dbReference>
<dbReference type="GO" id="GO:0009432">
    <property type="term" value="P:SOS response"/>
    <property type="evidence" value="ECO:0007669"/>
    <property type="project" value="TreeGrafter"/>
</dbReference>
<dbReference type="Gene3D" id="3.30.70.270">
    <property type="match status" value="1"/>
</dbReference>
<protein>
    <submittedName>
        <fullName evidence="5">DNA polymerase IV</fullName>
        <ecNumber evidence="5">2.7.7.7</ecNumber>
    </submittedName>
</protein>
<dbReference type="PANTHER" id="PTHR11076:SF34">
    <property type="entry name" value="PROTEIN UMUC"/>
    <property type="match status" value="1"/>
</dbReference>
<dbReference type="InterPro" id="IPR043128">
    <property type="entry name" value="Rev_trsase/Diguanyl_cyclase"/>
</dbReference>
<dbReference type="Gene3D" id="3.40.1170.60">
    <property type="match status" value="1"/>
</dbReference>
<evidence type="ECO:0000313" key="6">
    <source>
        <dbReference type="Proteomes" id="UP000320421"/>
    </source>
</evidence>
<dbReference type="Proteomes" id="UP000320421">
    <property type="component" value="Chromosome"/>
</dbReference>
<dbReference type="GO" id="GO:0006281">
    <property type="term" value="P:DNA repair"/>
    <property type="evidence" value="ECO:0007669"/>
    <property type="project" value="InterPro"/>
</dbReference>
<dbReference type="InterPro" id="IPR022880">
    <property type="entry name" value="DNApol_IV"/>
</dbReference>
<dbReference type="InterPro" id="IPR017961">
    <property type="entry name" value="DNA_pol_Y-fam_little_finger"/>
</dbReference>
<reference evidence="5 6" key="1">
    <citation type="submission" date="2019-02" db="EMBL/GenBank/DDBJ databases">
        <title>Deep-cultivation of Planctomycetes and their phenomic and genomic characterization uncovers novel biology.</title>
        <authorList>
            <person name="Wiegand S."/>
            <person name="Jogler M."/>
            <person name="Boedeker C."/>
            <person name="Pinto D."/>
            <person name="Vollmers J."/>
            <person name="Rivas-Marin E."/>
            <person name="Kohn T."/>
            <person name="Peeters S.H."/>
            <person name="Heuer A."/>
            <person name="Rast P."/>
            <person name="Oberbeckmann S."/>
            <person name="Bunk B."/>
            <person name="Jeske O."/>
            <person name="Meyerdierks A."/>
            <person name="Storesund J.E."/>
            <person name="Kallscheuer N."/>
            <person name="Luecker S."/>
            <person name="Lage O.M."/>
            <person name="Pohl T."/>
            <person name="Merkel B.J."/>
            <person name="Hornburger P."/>
            <person name="Mueller R.-W."/>
            <person name="Bruemmer F."/>
            <person name="Labrenz M."/>
            <person name="Spormann A.M."/>
            <person name="Op den Camp H."/>
            <person name="Overmann J."/>
            <person name="Amann R."/>
            <person name="Jetten M.S.M."/>
            <person name="Mascher T."/>
            <person name="Medema M.H."/>
            <person name="Devos D.P."/>
            <person name="Kaster A.-K."/>
            <person name="Ovreas L."/>
            <person name="Rohde M."/>
            <person name="Galperin M.Y."/>
            <person name="Jogler C."/>
        </authorList>
    </citation>
    <scope>NUCLEOTIDE SEQUENCE [LARGE SCALE GENOMIC DNA]</scope>
    <source>
        <strain evidence="5 6">HG66A1</strain>
    </source>
</reference>
<dbReference type="AlphaFoldDB" id="A0A517PK01"/>
<dbReference type="SUPFAM" id="SSF56672">
    <property type="entry name" value="DNA/RNA polymerases"/>
    <property type="match status" value="1"/>
</dbReference>
<dbReference type="PANTHER" id="PTHR11076">
    <property type="entry name" value="DNA REPAIR POLYMERASE UMUC / TRANSFERASE FAMILY MEMBER"/>
    <property type="match status" value="1"/>
</dbReference>
<dbReference type="EMBL" id="CP036266">
    <property type="protein sequence ID" value="QDT19687.1"/>
    <property type="molecule type" value="Genomic_DNA"/>
</dbReference>
<keyword evidence="6" id="KW-1185">Reference proteome</keyword>
<dbReference type="Gene3D" id="1.10.150.20">
    <property type="entry name" value="5' to 3' exonuclease, C-terminal subdomain"/>
    <property type="match status" value="1"/>
</dbReference>
<dbReference type="Pfam" id="PF11798">
    <property type="entry name" value="IMS_HHH"/>
    <property type="match status" value="1"/>
</dbReference>
<dbReference type="GO" id="GO:0005829">
    <property type="term" value="C:cytosol"/>
    <property type="evidence" value="ECO:0007669"/>
    <property type="project" value="TreeGrafter"/>
</dbReference>
<dbReference type="InterPro" id="IPR043502">
    <property type="entry name" value="DNA/RNA_pol_sf"/>
</dbReference>
<evidence type="ECO:0000256" key="3">
    <source>
        <dbReference type="ARBA" id="ARBA00022932"/>
    </source>
</evidence>
<dbReference type="Pfam" id="PF00817">
    <property type="entry name" value="IMS"/>
    <property type="match status" value="1"/>
</dbReference>
<dbReference type="EC" id="2.7.7.7" evidence="5"/>
<dbReference type="RefSeq" id="WP_197997017.1">
    <property type="nucleotide sequence ID" value="NZ_CP036266.1"/>
</dbReference>
<dbReference type="GO" id="GO:0003887">
    <property type="term" value="F:DNA-directed DNA polymerase activity"/>
    <property type="evidence" value="ECO:0007669"/>
    <property type="project" value="UniProtKB-EC"/>
</dbReference>
<accession>A0A517PK01</accession>
<evidence type="ECO:0000256" key="1">
    <source>
        <dbReference type="ARBA" id="ARBA00010945"/>
    </source>
</evidence>
<evidence type="ECO:0000313" key="5">
    <source>
        <dbReference type="EMBL" id="QDT19687.1"/>
    </source>
</evidence>
<name>A0A517PK01_9PLAN</name>
<dbReference type="GO" id="GO:0042276">
    <property type="term" value="P:error-prone translesion synthesis"/>
    <property type="evidence" value="ECO:0007669"/>
    <property type="project" value="TreeGrafter"/>
</dbReference>
<dbReference type="InterPro" id="IPR001126">
    <property type="entry name" value="UmuC"/>
</dbReference>
<dbReference type="InterPro" id="IPR050116">
    <property type="entry name" value="DNA_polymerase-Y"/>
</dbReference>
<evidence type="ECO:0000256" key="2">
    <source>
        <dbReference type="ARBA" id="ARBA00022457"/>
    </source>
</evidence>
<proteinExistence type="inferred from homology"/>
<dbReference type="InterPro" id="IPR024728">
    <property type="entry name" value="PolY_HhH_motif"/>
</dbReference>
<keyword evidence="2" id="KW-0515">Mutator protein</keyword>
<organism evidence="5 6">
    <name type="scientific">Gimesia chilikensis</name>
    <dbReference type="NCBI Taxonomy" id="2605989"/>
    <lineage>
        <taxon>Bacteria</taxon>
        <taxon>Pseudomonadati</taxon>
        <taxon>Planctomycetota</taxon>
        <taxon>Planctomycetia</taxon>
        <taxon>Planctomycetales</taxon>
        <taxon>Planctomycetaceae</taxon>
        <taxon>Gimesia</taxon>
    </lineage>
</organism>
<comment type="similarity">
    <text evidence="1">Belongs to the DNA polymerase type-Y family.</text>
</comment>
<gene>
    <name evidence="5" type="primary">dinB_1</name>
    <name evidence="5" type="ORF">HG66A1_14550</name>
</gene>
<feature type="domain" description="UmuC" evidence="4">
    <location>
        <begin position="6"/>
        <end position="186"/>
    </location>
</feature>
<keyword evidence="5" id="KW-0548">Nucleotidyltransferase</keyword>